<evidence type="ECO:0000256" key="1">
    <source>
        <dbReference type="ARBA" id="ARBA00022737"/>
    </source>
</evidence>
<protein>
    <submittedName>
        <fullName evidence="4">Uncharacterized protein</fullName>
    </submittedName>
</protein>
<evidence type="ECO:0000313" key="5">
    <source>
        <dbReference type="Proteomes" id="UP000054558"/>
    </source>
</evidence>
<feature type="repeat" description="ANK" evidence="3">
    <location>
        <begin position="415"/>
        <end position="441"/>
    </location>
</feature>
<keyword evidence="2 3" id="KW-0040">ANK repeat</keyword>
<evidence type="ECO:0000313" key="4">
    <source>
        <dbReference type="EMBL" id="GAQ84971.1"/>
    </source>
</evidence>
<dbReference type="SUPFAM" id="SSF48403">
    <property type="entry name" value="Ankyrin repeat"/>
    <property type="match status" value="1"/>
</dbReference>
<evidence type="ECO:0000256" key="2">
    <source>
        <dbReference type="ARBA" id="ARBA00023043"/>
    </source>
</evidence>
<dbReference type="InterPro" id="IPR050745">
    <property type="entry name" value="Multifunctional_regulatory"/>
</dbReference>
<dbReference type="PROSITE" id="PS50088">
    <property type="entry name" value="ANK_REPEAT"/>
    <property type="match status" value="1"/>
</dbReference>
<dbReference type="Pfam" id="PF00023">
    <property type="entry name" value="Ank"/>
    <property type="match status" value="2"/>
</dbReference>
<sequence>MMKMPPGSCRMGSNTFHQGALKFAGGKTLNILQYCYLMLFWGTNRLKRNKESLESYPDPIRESVGLPLGPENAFFVSSKEFLDLPKEMQDRFLQTQKFEEVWDSDVGLELNSDGRKERAELFQNMTANDWVPMKDGSGLEWKRVERSYYGEEHDDTGRLVALEDGSIVKQEACSGEIHNMLGAAASNDVELAKTLPREQLTLKDAFGRTPLMLAAFFKAYEMLDWLSGQLRGDEWQLDAQYTQLASVRRIPYPTHWHAQPDYDSATLFHFLADLDPSNPTVPRLLKRLTNAGVEPSMLEGFAYFSLREDSWHNPLTCAVFSENLPVTEFLLAHGADPNCVHYDRIRIIGLPYYGPQMSCASWPLVHAATRAETRFVKLLLAHGASAHVERKPAFYCEDETHTEAFSCGAWGRAPGVMTPLHFAAYNGSFESVRALVLHGADFTKRCIFSGKDAVQFLRTPRETVEEGLRAEHGTFNRDQPFDESLVAGSLIEYDRAVREAVRVRRLYLVSPRLRPLPSGCRPTTTLVRRAFARQGATARAVAEKQEMFRHVVLLTVNGDADVERIVRELNGLPQAAPLCSTRSLQRRCRGGRKAQSEGHRQAMCENLSRGISVNMRLNLPL</sequence>
<accession>A0A1Y1I751</accession>
<dbReference type="Gene3D" id="1.25.40.20">
    <property type="entry name" value="Ankyrin repeat-containing domain"/>
    <property type="match status" value="1"/>
</dbReference>
<keyword evidence="5" id="KW-1185">Reference proteome</keyword>
<evidence type="ECO:0000256" key="3">
    <source>
        <dbReference type="PROSITE-ProRule" id="PRU00023"/>
    </source>
</evidence>
<dbReference type="EMBL" id="DF237164">
    <property type="protein sequence ID" value="GAQ84971.1"/>
    <property type="molecule type" value="Genomic_DNA"/>
</dbReference>
<dbReference type="InterPro" id="IPR002110">
    <property type="entry name" value="Ankyrin_rpt"/>
</dbReference>
<dbReference type="SMART" id="SM00248">
    <property type="entry name" value="ANK"/>
    <property type="match status" value="4"/>
</dbReference>
<dbReference type="PROSITE" id="PS50297">
    <property type="entry name" value="ANK_REP_REGION"/>
    <property type="match status" value="1"/>
</dbReference>
<proteinExistence type="predicted"/>
<dbReference type="OrthoDB" id="539213at2759"/>
<dbReference type="PANTHER" id="PTHR24189:SF50">
    <property type="entry name" value="ANKYRIN REPEAT AND SOCS BOX PROTEIN 2"/>
    <property type="match status" value="1"/>
</dbReference>
<name>A0A1Y1I751_KLENI</name>
<dbReference type="InterPro" id="IPR036770">
    <property type="entry name" value="Ankyrin_rpt-contain_sf"/>
</dbReference>
<dbReference type="AlphaFoldDB" id="A0A1Y1I751"/>
<dbReference type="PANTHER" id="PTHR24189">
    <property type="entry name" value="MYOTROPHIN"/>
    <property type="match status" value="1"/>
</dbReference>
<keyword evidence="1" id="KW-0677">Repeat</keyword>
<dbReference type="Proteomes" id="UP000054558">
    <property type="component" value="Unassembled WGS sequence"/>
</dbReference>
<reference evidence="4 5" key="1">
    <citation type="journal article" date="2014" name="Nat. Commun.">
        <title>Klebsormidium flaccidum genome reveals primary factors for plant terrestrial adaptation.</title>
        <authorList>
            <person name="Hori K."/>
            <person name="Maruyama F."/>
            <person name="Fujisawa T."/>
            <person name="Togashi T."/>
            <person name="Yamamoto N."/>
            <person name="Seo M."/>
            <person name="Sato S."/>
            <person name="Yamada T."/>
            <person name="Mori H."/>
            <person name="Tajima N."/>
            <person name="Moriyama T."/>
            <person name="Ikeuchi M."/>
            <person name="Watanabe M."/>
            <person name="Wada H."/>
            <person name="Kobayashi K."/>
            <person name="Saito M."/>
            <person name="Masuda T."/>
            <person name="Sasaki-Sekimoto Y."/>
            <person name="Mashiguchi K."/>
            <person name="Awai K."/>
            <person name="Shimojima M."/>
            <person name="Masuda S."/>
            <person name="Iwai M."/>
            <person name="Nobusawa T."/>
            <person name="Narise T."/>
            <person name="Kondo S."/>
            <person name="Saito H."/>
            <person name="Sato R."/>
            <person name="Murakawa M."/>
            <person name="Ihara Y."/>
            <person name="Oshima-Yamada Y."/>
            <person name="Ohtaka K."/>
            <person name="Satoh M."/>
            <person name="Sonobe K."/>
            <person name="Ishii M."/>
            <person name="Ohtani R."/>
            <person name="Kanamori-Sato M."/>
            <person name="Honoki R."/>
            <person name="Miyazaki D."/>
            <person name="Mochizuki H."/>
            <person name="Umetsu J."/>
            <person name="Higashi K."/>
            <person name="Shibata D."/>
            <person name="Kamiya Y."/>
            <person name="Sato N."/>
            <person name="Nakamura Y."/>
            <person name="Tabata S."/>
            <person name="Ida S."/>
            <person name="Kurokawa K."/>
            <person name="Ohta H."/>
        </authorList>
    </citation>
    <scope>NUCLEOTIDE SEQUENCE [LARGE SCALE GENOMIC DNA]</scope>
    <source>
        <strain evidence="4 5">NIES-2285</strain>
    </source>
</reference>
<organism evidence="4 5">
    <name type="scientific">Klebsormidium nitens</name>
    <name type="common">Green alga</name>
    <name type="synonym">Ulothrix nitens</name>
    <dbReference type="NCBI Taxonomy" id="105231"/>
    <lineage>
        <taxon>Eukaryota</taxon>
        <taxon>Viridiplantae</taxon>
        <taxon>Streptophyta</taxon>
        <taxon>Klebsormidiophyceae</taxon>
        <taxon>Klebsormidiales</taxon>
        <taxon>Klebsormidiaceae</taxon>
        <taxon>Klebsormidium</taxon>
    </lineage>
</organism>
<gene>
    <name evidence="4" type="ORF">KFL_002150070</name>
</gene>